<reference evidence="3" key="1">
    <citation type="submission" date="2020-06" db="EMBL/GenBank/DDBJ databases">
        <title>Draft genomic sequecing of Geomonas sp. Red745.</title>
        <authorList>
            <person name="Itoh H."/>
            <person name="Xu Z.X."/>
            <person name="Ushijima N."/>
            <person name="Masuda Y."/>
            <person name="Shiratori Y."/>
            <person name="Senoo K."/>
        </authorList>
    </citation>
    <scope>NUCLEOTIDE SEQUENCE [LARGE SCALE GENOMIC DNA]</scope>
    <source>
        <strain evidence="3">Red745</strain>
    </source>
</reference>
<feature type="compositionally biased region" description="Basic and acidic residues" evidence="1">
    <location>
        <begin position="48"/>
        <end position="61"/>
    </location>
</feature>
<dbReference type="EMBL" id="BLXZ01000001">
    <property type="protein sequence ID" value="GFO66916.1"/>
    <property type="molecule type" value="Genomic_DNA"/>
</dbReference>
<sequence length="106" mass="11507">MLTCCVTVLFASRHAVRRLIAEKVSDGSVSNVEKPYMMMRYVGLSDSESPRGKRSAGDRGRGPASEPDNSPRTEPGAAKLAAKSRVRWYGYPVARAGPLPARREGT</sequence>
<evidence type="ECO:0000313" key="3">
    <source>
        <dbReference type="Proteomes" id="UP000587586"/>
    </source>
</evidence>
<gene>
    <name evidence="2" type="ORF">GMLC_04950</name>
</gene>
<name>A0A6V8N337_9BACT</name>
<comment type="caution">
    <text evidence="2">The sequence shown here is derived from an EMBL/GenBank/DDBJ whole genome shotgun (WGS) entry which is preliminary data.</text>
</comment>
<evidence type="ECO:0000313" key="2">
    <source>
        <dbReference type="EMBL" id="GFO66916.1"/>
    </source>
</evidence>
<protein>
    <submittedName>
        <fullName evidence="2">Uncharacterized protein</fullName>
    </submittedName>
</protein>
<evidence type="ECO:0000256" key="1">
    <source>
        <dbReference type="SAM" id="MobiDB-lite"/>
    </source>
</evidence>
<feature type="region of interest" description="Disordered" evidence="1">
    <location>
        <begin position="42"/>
        <end position="78"/>
    </location>
</feature>
<dbReference type="Proteomes" id="UP000587586">
    <property type="component" value="Unassembled WGS sequence"/>
</dbReference>
<organism evidence="2 3">
    <name type="scientific">Geomonas limicola</name>
    <dbReference type="NCBI Taxonomy" id="2740186"/>
    <lineage>
        <taxon>Bacteria</taxon>
        <taxon>Pseudomonadati</taxon>
        <taxon>Thermodesulfobacteriota</taxon>
        <taxon>Desulfuromonadia</taxon>
        <taxon>Geobacterales</taxon>
        <taxon>Geobacteraceae</taxon>
        <taxon>Geomonas</taxon>
    </lineage>
</organism>
<dbReference type="AlphaFoldDB" id="A0A6V8N337"/>
<keyword evidence="3" id="KW-1185">Reference proteome</keyword>
<accession>A0A6V8N337</accession>
<proteinExistence type="predicted"/>